<organism evidence="1 2">
    <name type="scientific">Zarea fungicola</name>
    <dbReference type="NCBI Taxonomy" id="93591"/>
    <lineage>
        <taxon>Eukaryota</taxon>
        <taxon>Fungi</taxon>
        <taxon>Dikarya</taxon>
        <taxon>Ascomycota</taxon>
        <taxon>Pezizomycotina</taxon>
        <taxon>Sordariomycetes</taxon>
        <taxon>Hypocreomycetidae</taxon>
        <taxon>Hypocreales</taxon>
        <taxon>Cordycipitaceae</taxon>
        <taxon>Zarea</taxon>
    </lineage>
</organism>
<name>A0ACC1NFM4_9HYPO</name>
<gene>
    <name evidence="1" type="ORF">NQ176_g4391</name>
</gene>
<evidence type="ECO:0000313" key="2">
    <source>
        <dbReference type="Proteomes" id="UP001143910"/>
    </source>
</evidence>
<reference evidence="1" key="1">
    <citation type="submission" date="2022-08" db="EMBL/GenBank/DDBJ databases">
        <title>Genome Sequence of Lecanicillium fungicola.</title>
        <authorList>
            <person name="Buettner E."/>
        </authorList>
    </citation>
    <scope>NUCLEOTIDE SEQUENCE</scope>
    <source>
        <strain evidence="1">Babe33</strain>
    </source>
</reference>
<sequence length="319" mass="35668">MAKPAMEEWETAAVEAADFTNVQRVDSKTYVVEISDSFNISAVPNGGYVAGQFAAVALAHVAEHGHTNVISAHWDFLGRSQPGRATLIVGEVKIARNMSVLYIAMYQDGQLEEAPWVAANAKSVIAGSVTCRSMESGPSYDVNWEPAFPPQPVDFDLLSRGQDPNWALQPRRPKRTYQHWDIYGPRHGPENLAFRDFWLKYSSGNSIKNLDLPYVCDLTPALAIQGFEFAHLPDGPKMLDFTSWYPTLNIHMDFKKNLPEEGVKWLRLRTTVKSVRDGRFDCDVDVFDVVGDMVAQARHMAMIVDVSRNTANLKPSSHL</sequence>
<keyword evidence="2" id="KW-1185">Reference proteome</keyword>
<accession>A0ACC1NFM4</accession>
<dbReference type="Proteomes" id="UP001143910">
    <property type="component" value="Unassembled WGS sequence"/>
</dbReference>
<comment type="caution">
    <text evidence="1">The sequence shown here is derived from an EMBL/GenBank/DDBJ whole genome shotgun (WGS) entry which is preliminary data.</text>
</comment>
<dbReference type="EMBL" id="JANJQO010000475">
    <property type="protein sequence ID" value="KAJ2977406.1"/>
    <property type="molecule type" value="Genomic_DNA"/>
</dbReference>
<proteinExistence type="predicted"/>
<evidence type="ECO:0000313" key="1">
    <source>
        <dbReference type="EMBL" id="KAJ2977406.1"/>
    </source>
</evidence>
<protein>
    <submittedName>
        <fullName evidence="1">Uncharacterized protein</fullName>
    </submittedName>
</protein>